<name>A0ACB8RN74_9AGAM</name>
<proteinExistence type="predicted"/>
<comment type="caution">
    <text evidence="1">The sequence shown here is derived from an EMBL/GenBank/DDBJ whole genome shotgun (WGS) entry which is preliminary data.</text>
</comment>
<reference evidence="1" key="1">
    <citation type="submission" date="2021-02" db="EMBL/GenBank/DDBJ databases">
        <authorList>
            <consortium name="DOE Joint Genome Institute"/>
            <person name="Ahrendt S."/>
            <person name="Looney B.P."/>
            <person name="Miyauchi S."/>
            <person name="Morin E."/>
            <person name="Drula E."/>
            <person name="Courty P.E."/>
            <person name="Chicoki N."/>
            <person name="Fauchery L."/>
            <person name="Kohler A."/>
            <person name="Kuo A."/>
            <person name="Labutti K."/>
            <person name="Pangilinan J."/>
            <person name="Lipzen A."/>
            <person name="Riley R."/>
            <person name="Andreopoulos W."/>
            <person name="He G."/>
            <person name="Johnson J."/>
            <person name="Barry K.W."/>
            <person name="Grigoriev I.V."/>
            <person name="Nagy L."/>
            <person name="Hibbett D."/>
            <person name="Henrissat B."/>
            <person name="Matheny P.B."/>
            <person name="Labbe J."/>
            <person name="Martin F."/>
        </authorList>
    </citation>
    <scope>NUCLEOTIDE SEQUENCE</scope>
    <source>
        <strain evidence="1">FP105234-sp</strain>
    </source>
</reference>
<reference evidence="1" key="2">
    <citation type="journal article" date="2022" name="New Phytol.">
        <title>Evolutionary transition to the ectomycorrhizal habit in the genomes of a hyperdiverse lineage of mushroom-forming fungi.</title>
        <authorList>
            <person name="Looney B."/>
            <person name="Miyauchi S."/>
            <person name="Morin E."/>
            <person name="Drula E."/>
            <person name="Courty P.E."/>
            <person name="Kohler A."/>
            <person name="Kuo A."/>
            <person name="LaButti K."/>
            <person name="Pangilinan J."/>
            <person name="Lipzen A."/>
            <person name="Riley R."/>
            <person name="Andreopoulos W."/>
            <person name="He G."/>
            <person name="Johnson J."/>
            <person name="Nolan M."/>
            <person name="Tritt A."/>
            <person name="Barry K.W."/>
            <person name="Grigoriev I.V."/>
            <person name="Nagy L.G."/>
            <person name="Hibbett D."/>
            <person name="Henrissat B."/>
            <person name="Matheny P.B."/>
            <person name="Labbe J."/>
            <person name="Martin F.M."/>
        </authorList>
    </citation>
    <scope>NUCLEOTIDE SEQUENCE</scope>
    <source>
        <strain evidence="1">FP105234-sp</strain>
    </source>
</reference>
<dbReference type="Proteomes" id="UP000814033">
    <property type="component" value="Unassembled WGS sequence"/>
</dbReference>
<keyword evidence="2" id="KW-1185">Reference proteome</keyword>
<sequence>MALRAVKHFRLCEVTSLSSSAVRTKTLTARQTFNKIPNELESSPNEALKRVNPFVPRKNPKSGCWAPPKYSLRRQADLVKHARASNTVHMLPPGPKLSAAQIAAALAKVTANPRTNGARGGGPGPGKKAWRLPVQWEGKVKERNVAGADVGNRLYAGKKRMFKGHKWERTRDKRARRTKIMVRDMDKRIARYKTHYARRRPKPLKPPVAQKKAPKLPF</sequence>
<gene>
    <name evidence="1" type="ORF">FA95DRAFT_1496214</name>
</gene>
<evidence type="ECO:0000313" key="2">
    <source>
        <dbReference type="Proteomes" id="UP000814033"/>
    </source>
</evidence>
<accession>A0ACB8RN74</accession>
<evidence type="ECO:0000313" key="1">
    <source>
        <dbReference type="EMBL" id="KAI0044963.1"/>
    </source>
</evidence>
<dbReference type="EMBL" id="MU275966">
    <property type="protein sequence ID" value="KAI0044963.1"/>
    <property type="molecule type" value="Genomic_DNA"/>
</dbReference>
<organism evidence="1 2">
    <name type="scientific">Auriscalpium vulgare</name>
    <dbReference type="NCBI Taxonomy" id="40419"/>
    <lineage>
        <taxon>Eukaryota</taxon>
        <taxon>Fungi</taxon>
        <taxon>Dikarya</taxon>
        <taxon>Basidiomycota</taxon>
        <taxon>Agaricomycotina</taxon>
        <taxon>Agaricomycetes</taxon>
        <taxon>Russulales</taxon>
        <taxon>Auriscalpiaceae</taxon>
        <taxon>Auriscalpium</taxon>
    </lineage>
</organism>
<protein>
    <submittedName>
        <fullName evidence="1">Uncharacterized protein</fullName>
    </submittedName>
</protein>